<feature type="transmembrane region" description="Helical" evidence="8">
    <location>
        <begin position="341"/>
        <end position="365"/>
    </location>
</feature>
<evidence type="ECO:0000256" key="5">
    <source>
        <dbReference type="ARBA" id="ARBA00023180"/>
    </source>
</evidence>
<keyword evidence="3 8" id="KW-1133">Transmembrane helix</keyword>
<proteinExistence type="predicted"/>
<dbReference type="PROSITE" id="PS50850">
    <property type="entry name" value="MFS"/>
    <property type="match status" value="1"/>
</dbReference>
<evidence type="ECO:0000256" key="6">
    <source>
        <dbReference type="SAM" id="Coils"/>
    </source>
</evidence>
<feature type="transmembrane region" description="Helical" evidence="8">
    <location>
        <begin position="269"/>
        <end position="286"/>
    </location>
</feature>
<dbReference type="GO" id="GO:0005886">
    <property type="term" value="C:plasma membrane"/>
    <property type="evidence" value="ECO:0007669"/>
    <property type="project" value="TreeGrafter"/>
</dbReference>
<organism evidence="10 11">
    <name type="scientific">Fusarium sarcochroum</name>
    <dbReference type="NCBI Taxonomy" id="1208366"/>
    <lineage>
        <taxon>Eukaryota</taxon>
        <taxon>Fungi</taxon>
        <taxon>Dikarya</taxon>
        <taxon>Ascomycota</taxon>
        <taxon>Pezizomycotina</taxon>
        <taxon>Sordariomycetes</taxon>
        <taxon>Hypocreomycetidae</taxon>
        <taxon>Hypocreales</taxon>
        <taxon>Nectriaceae</taxon>
        <taxon>Fusarium</taxon>
        <taxon>Fusarium lateritium species complex</taxon>
    </lineage>
</organism>
<dbReference type="FunFam" id="1.20.1250.20:FF:000011">
    <property type="entry name" value="MFS multidrug transporter, putative"/>
    <property type="match status" value="1"/>
</dbReference>
<feature type="transmembrane region" description="Helical" evidence="8">
    <location>
        <begin position="447"/>
        <end position="469"/>
    </location>
</feature>
<dbReference type="PANTHER" id="PTHR23502">
    <property type="entry name" value="MAJOR FACILITATOR SUPERFAMILY"/>
    <property type="match status" value="1"/>
</dbReference>
<feature type="coiled-coil region" evidence="6">
    <location>
        <begin position="548"/>
        <end position="578"/>
    </location>
</feature>
<feature type="region of interest" description="Disordered" evidence="7">
    <location>
        <begin position="1"/>
        <end position="84"/>
    </location>
</feature>
<reference evidence="10" key="2">
    <citation type="submission" date="2020-05" db="EMBL/GenBank/DDBJ databases">
        <authorList>
            <person name="Kim H.-S."/>
            <person name="Proctor R.H."/>
            <person name="Brown D.W."/>
        </authorList>
    </citation>
    <scope>NUCLEOTIDE SEQUENCE</scope>
    <source>
        <strain evidence="10">NRRL 20472</strain>
    </source>
</reference>
<accession>A0A8H4TRT6</accession>
<evidence type="ECO:0000256" key="2">
    <source>
        <dbReference type="ARBA" id="ARBA00022692"/>
    </source>
</evidence>
<dbReference type="InterPro" id="IPR020846">
    <property type="entry name" value="MFS_dom"/>
</dbReference>
<feature type="compositionally biased region" description="Polar residues" evidence="7">
    <location>
        <begin position="75"/>
        <end position="84"/>
    </location>
</feature>
<sequence length="602" mass="66165">MAEDLEKATPVHGAESSSAASSSTASSPVLEPIRTVETRRSRHDPDVLEALEHALTPDVETEAEREAREPIVYTRTGTSVTSAASRPPDFEVFFEEGDPENPRNWSKGYRAWIIVCVSYATWVVVLYSTCYTASVSSLAEEYRASTTVTTLGLTTYLLGLAAGSLIVAPLSELYGRQKVYVVCLTIWALLILPCALATSLTEIIVVRFFGAFFGAAMISNSPGTIVDISDPDYLAAAMSMWSIAPLNGPSTGPIIGGFVFQYMGWRWDNWIPLILGGAGILMMLTVKETYHPAILKRKAARLRKENDDMRYWCQYDQKVSTQHLLRINMSRPFTLFASEPILWFMDIWISLIYAILYLCFVAYPIVFSQHRGWNAGISGLAFVGIGVGTMLAIFAEPLFRRLINSQPRDPVTGKPQPEATALVMAIGAILTPLGQLVFSWTCLPETIHWAIPIAFGIPFGAGNTICFIYGSNYLAGAYSIYAASALAGNAVLRSIAGGVLPLAGPKMYAAMTPQWAGTLLGLLEVAMIPIPFVFWRYGAQIRAKSPAIRALREDQDRLDAKRAKYQKKLEKKQQREAEGAKTDEGVLEKTAVTYLEEELSST</sequence>
<feature type="transmembrane region" description="Helical" evidence="8">
    <location>
        <begin position="109"/>
        <end position="128"/>
    </location>
</feature>
<dbReference type="OrthoDB" id="3365399at2759"/>
<name>A0A8H4TRT6_9HYPO</name>
<comment type="subcellular location">
    <subcellularLocation>
        <location evidence="1">Membrane</location>
        <topology evidence="1">Multi-pass membrane protein</topology>
    </subcellularLocation>
</comment>
<dbReference type="AlphaFoldDB" id="A0A8H4TRT6"/>
<evidence type="ECO:0000256" key="4">
    <source>
        <dbReference type="ARBA" id="ARBA00023136"/>
    </source>
</evidence>
<feature type="transmembrane region" description="Helical" evidence="8">
    <location>
        <begin position="515"/>
        <end position="535"/>
    </location>
</feature>
<reference evidence="10" key="1">
    <citation type="journal article" date="2020" name="BMC Genomics">
        <title>Correction to: Identification and distribution of gene clusters required for synthesis of sphingolipid metabolism inhibitors in diverse species of the filamentous fungus Fusarium.</title>
        <authorList>
            <person name="Kim H.S."/>
            <person name="Lohmar J.M."/>
            <person name="Busman M."/>
            <person name="Brown D.W."/>
            <person name="Naumann T.A."/>
            <person name="Divon H.H."/>
            <person name="Lysoe E."/>
            <person name="Uhlig S."/>
            <person name="Proctor R.H."/>
        </authorList>
    </citation>
    <scope>NUCLEOTIDE SEQUENCE</scope>
    <source>
        <strain evidence="10">NRRL 20472</strain>
    </source>
</reference>
<dbReference type="CDD" id="cd17323">
    <property type="entry name" value="MFS_Tpo1_MDR_like"/>
    <property type="match status" value="1"/>
</dbReference>
<evidence type="ECO:0000256" key="1">
    <source>
        <dbReference type="ARBA" id="ARBA00004141"/>
    </source>
</evidence>
<feature type="transmembrane region" description="Helical" evidence="8">
    <location>
        <begin position="233"/>
        <end position="263"/>
    </location>
</feature>
<feature type="transmembrane region" description="Helical" evidence="8">
    <location>
        <begin position="179"/>
        <end position="198"/>
    </location>
</feature>
<feature type="transmembrane region" description="Helical" evidence="8">
    <location>
        <begin position="377"/>
        <end position="399"/>
    </location>
</feature>
<evidence type="ECO:0000313" key="10">
    <source>
        <dbReference type="EMBL" id="KAF4962968.1"/>
    </source>
</evidence>
<dbReference type="Pfam" id="PF07690">
    <property type="entry name" value="MFS_1"/>
    <property type="match status" value="1"/>
</dbReference>
<dbReference type="SUPFAM" id="SSF103473">
    <property type="entry name" value="MFS general substrate transporter"/>
    <property type="match status" value="1"/>
</dbReference>
<keyword evidence="2 8" id="KW-0812">Transmembrane</keyword>
<evidence type="ECO:0000259" key="9">
    <source>
        <dbReference type="PROSITE" id="PS50850"/>
    </source>
</evidence>
<feature type="compositionally biased region" description="Low complexity" evidence="7">
    <location>
        <begin position="14"/>
        <end position="27"/>
    </location>
</feature>
<dbReference type="InterPro" id="IPR011701">
    <property type="entry name" value="MFS"/>
</dbReference>
<feature type="domain" description="Major facilitator superfamily (MFS) profile" evidence="9">
    <location>
        <begin position="113"/>
        <end position="602"/>
    </location>
</feature>
<evidence type="ECO:0000256" key="7">
    <source>
        <dbReference type="SAM" id="MobiDB-lite"/>
    </source>
</evidence>
<dbReference type="GO" id="GO:0022857">
    <property type="term" value="F:transmembrane transporter activity"/>
    <property type="evidence" value="ECO:0007669"/>
    <property type="project" value="InterPro"/>
</dbReference>
<protein>
    <recommendedName>
        <fullName evidence="9">Major facilitator superfamily (MFS) profile domain-containing protein</fullName>
    </recommendedName>
</protein>
<feature type="transmembrane region" description="Helical" evidence="8">
    <location>
        <begin position="148"/>
        <end position="167"/>
    </location>
</feature>
<keyword evidence="11" id="KW-1185">Reference proteome</keyword>
<evidence type="ECO:0000256" key="8">
    <source>
        <dbReference type="SAM" id="Phobius"/>
    </source>
</evidence>
<evidence type="ECO:0000313" key="11">
    <source>
        <dbReference type="Proteomes" id="UP000622797"/>
    </source>
</evidence>
<dbReference type="Proteomes" id="UP000622797">
    <property type="component" value="Unassembled WGS sequence"/>
</dbReference>
<dbReference type="PANTHER" id="PTHR23502:SF12">
    <property type="entry name" value="MULTIDRUG TRANSPORTER, PUTATIVE (AFU_ORTHOLOGUE AFUA_1G06440)-RELATED"/>
    <property type="match status" value="1"/>
</dbReference>
<evidence type="ECO:0000256" key="3">
    <source>
        <dbReference type="ARBA" id="ARBA00022989"/>
    </source>
</evidence>
<dbReference type="InterPro" id="IPR036259">
    <property type="entry name" value="MFS_trans_sf"/>
</dbReference>
<feature type="compositionally biased region" description="Basic and acidic residues" evidence="7">
    <location>
        <begin position="34"/>
        <end position="52"/>
    </location>
</feature>
<keyword evidence="6" id="KW-0175">Coiled coil</keyword>
<feature type="transmembrane region" description="Helical" evidence="8">
    <location>
        <begin position="481"/>
        <end position="503"/>
    </location>
</feature>
<comment type="caution">
    <text evidence="10">The sequence shown here is derived from an EMBL/GenBank/DDBJ whole genome shotgun (WGS) entry which is preliminary data.</text>
</comment>
<dbReference type="Gene3D" id="1.20.1250.20">
    <property type="entry name" value="MFS general substrate transporter like domains"/>
    <property type="match status" value="1"/>
</dbReference>
<dbReference type="EMBL" id="JABEXW010000508">
    <property type="protein sequence ID" value="KAF4962968.1"/>
    <property type="molecule type" value="Genomic_DNA"/>
</dbReference>
<keyword evidence="5" id="KW-0325">Glycoprotein</keyword>
<gene>
    <name evidence="10" type="ORF">FSARC_8994</name>
</gene>
<keyword evidence="4 8" id="KW-0472">Membrane</keyword>